<dbReference type="NCBIfam" id="TIGR01145">
    <property type="entry name" value="ATP_synt_delta"/>
    <property type="match status" value="1"/>
</dbReference>
<evidence type="ECO:0000313" key="9">
    <source>
        <dbReference type="Proteomes" id="UP000663801"/>
    </source>
</evidence>
<evidence type="ECO:0000256" key="1">
    <source>
        <dbReference type="ARBA" id="ARBA00004370"/>
    </source>
</evidence>
<keyword evidence="7" id="KW-0139">CF(1)</keyword>
<keyword evidence="5 7" id="KW-0472">Membrane</keyword>
<dbReference type="Proteomes" id="UP000663801">
    <property type="component" value="Unassembled WGS sequence"/>
</dbReference>
<organism evidence="8 9">
    <name type="scientific">Nakamurella flavida</name>
    <dbReference type="NCBI Taxonomy" id="363630"/>
    <lineage>
        <taxon>Bacteria</taxon>
        <taxon>Bacillati</taxon>
        <taxon>Actinomycetota</taxon>
        <taxon>Actinomycetes</taxon>
        <taxon>Nakamurellales</taxon>
        <taxon>Nakamurellaceae</taxon>
        <taxon>Nakamurella</taxon>
    </lineage>
</organism>
<keyword evidence="4 7" id="KW-0406">Ion transport</keyword>
<comment type="caution">
    <text evidence="8">The sequence shown here is derived from an EMBL/GenBank/DDBJ whole genome shotgun (WGS) entry which is preliminary data.</text>
</comment>
<dbReference type="RefSeq" id="WP_205255097.1">
    <property type="nucleotide sequence ID" value="NZ_BAAAPV010000001.1"/>
</dbReference>
<comment type="function">
    <text evidence="7">This protein is part of the stalk that links CF(0) to CF(1). It either transmits conformational changes from CF(0) to CF(1) or is implicated in proton conduction.</text>
</comment>
<comment type="similarity">
    <text evidence="7">Belongs to the ATPase delta chain family.</text>
</comment>
<dbReference type="GO" id="GO:0046933">
    <property type="term" value="F:proton-transporting ATP synthase activity, rotational mechanism"/>
    <property type="evidence" value="ECO:0007669"/>
    <property type="project" value="UniProtKB-UniRule"/>
</dbReference>
<proteinExistence type="inferred from homology"/>
<evidence type="ECO:0000256" key="5">
    <source>
        <dbReference type="ARBA" id="ARBA00023136"/>
    </source>
</evidence>
<dbReference type="PANTHER" id="PTHR11910">
    <property type="entry name" value="ATP SYNTHASE DELTA CHAIN"/>
    <property type="match status" value="1"/>
</dbReference>
<gene>
    <name evidence="7" type="primary">atpH</name>
    <name evidence="8" type="ORF">JL107_00680</name>
</gene>
<dbReference type="InterPro" id="IPR026015">
    <property type="entry name" value="ATP_synth_OSCP/delta_N_sf"/>
</dbReference>
<reference evidence="8" key="1">
    <citation type="submission" date="2021-01" db="EMBL/GenBank/DDBJ databases">
        <title>KCTC 19127 draft genome.</title>
        <authorList>
            <person name="An D."/>
        </authorList>
    </citation>
    <scope>NUCLEOTIDE SEQUENCE</scope>
    <source>
        <strain evidence="8">KCTC 19127</strain>
    </source>
</reference>
<dbReference type="GO" id="GO:0045259">
    <property type="term" value="C:proton-transporting ATP synthase complex"/>
    <property type="evidence" value="ECO:0007669"/>
    <property type="project" value="UniProtKB-KW"/>
</dbReference>
<evidence type="ECO:0000256" key="7">
    <source>
        <dbReference type="HAMAP-Rule" id="MF_01416"/>
    </source>
</evidence>
<dbReference type="AlphaFoldDB" id="A0A939C478"/>
<sequence>MQHIASRQALEASTARLLQDAANLDDDGLGALGDELRSVGSLLLREVPLRRTLSEATLSLETREGILTRVLQGKVGDRTLALVRFALGQTWSNGRDLQTGVTRLGRTAMFLRAERTGTIDEVEDQMFRFSRIVDASPELSVVLDDPTVDPQARGSLITRLLGERADPLVTSMVVGLAQDTAGRSVTHGLRELVDQAADRRDKVVATVKSAVAFTPDQVRRLTAALNRIYGSEVSVHLEVEPGLVGGVRVQVGDEVIDGSIAGRLDSLRRTLAGS</sequence>
<dbReference type="GO" id="GO:0005886">
    <property type="term" value="C:plasma membrane"/>
    <property type="evidence" value="ECO:0007669"/>
    <property type="project" value="UniProtKB-SubCell"/>
</dbReference>
<keyword evidence="9" id="KW-1185">Reference proteome</keyword>
<evidence type="ECO:0000256" key="6">
    <source>
        <dbReference type="ARBA" id="ARBA00023310"/>
    </source>
</evidence>
<dbReference type="NCBIfam" id="NF009967">
    <property type="entry name" value="PRK13430.1"/>
    <property type="match status" value="1"/>
</dbReference>
<keyword evidence="2 7" id="KW-0813">Transport</keyword>
<keyword evidence="6 7" id="KW-0066">ATP synthesis</keyword>
<keyword evidence="7" id="KW-1003">Cell membrane</keyword>
<accession>A0A939C478</accession>
<protein>
    <recommendedName>
        <fullName evidence="7">ATP synthase subunit delta</fullName>
    </recommendedName>
    <alternativeName>
        <fullName evidence="7">ATP synthase F(1) sector subunit delta</fullName>
    </alternativeName>
    <alternativeName>
        <fullName evidence="7">F-type ATPase subunit delta</fullName>
        <shortName evidence="7">F-ATPase subunit delta</shortName>
    </alternativeName>
</protein>
<dbReference type="Gene3D" id="1.10.520.20">
    <property type="entry name" value="N-terminal domain of the delta subunit of the F1F0-ATP synthase"/>
    <property type="match status" value="1"/>
</dbReference>
<dbReference type="SUPFAM" id="SSF47928">
    <property type="entry name" value="N-terminal domain of the delta subunit of the F1F0-ATP synthase"/>
    <property type="match status" value="1"/>
</dbReference>
<evidence type="ECO:0000313" key="8">
    <source>
        <dbReference type="EMBL" id="MBM9474947.1"/>
    </source>
</evidence>
<evidence type="ECO:0000256" key="2">
    <source>
        <dbReference type="ARBA" id="ARBA00022448"/>
    </source>
</evidence>
<keyword evidence="3 7" id="KW-0375">Hydrogen ion transport</keyword>
<dbReference type="EMBL" id="JAERWL010000001">
    <property type="protein sequence ID" value="MBM9474947.1"/>
    <property type="molecule type" value="Genomic_DNA"/>
</dbReference>
<evidence type="ECO:0000256" key="4">
    <source>
        <dbReference type="ARBA" id="ARBA00023065"/>
    </source>
</evidence>
<comment type="subcellular location">
    <subcellularLocation>
        <location evidence="7">Cell membrane</location>
        <topology evidence="7">Peripheral membrane protein</topology>
    </subcellularLocation>
    <subcellularLocation>
        <location evidence="1">Membrane</location>
    </subcellularLocation>
</comment>
<dbReference type="InterPro" id="IPR000711">
    <property type="entry name" value="ATPase_OSCP/dsu"/>
</dbReference>
<evidence type="ECO:0000256" key="3">
    <source>
        <dbReference type="ARBA" id="ARBA00022781"/>
    </source>
</evidence>
<dbReference type="Pfam" id="PF00213">
    <property type="entry name" value="OSCP"/>
    <property type="match status" value="1"/>
</dbReference>
<name>A0A939C478_9ACTN</name>
<comment type="function">
    <text evidence="7">F(1)F(0) ATP synthase produces ATP from ADP in the presence of a proton or sodium gradient. F-type ATPases consist of two structural domains, F(1) containing the extramembraneous catalytic core and F(0) containing the membrane proton channel, linked together by a central stalk and a peripheral stalk. During catalysis, ATP synthesis in the catalytic domain of F(1) is coupled via a rotary mechanism of the central stalk subunits to proton translocation.</text>
</comment>
<dbReference type="PRINTS" id="PR00125">
    <property type="entry name" value="ATPASEDELTA"/>
</dbReference>
<dbReference type="HAMAP" id="MF_01416">
    <property type="entry name" value="ATP_synth_delta_bact"/>
    <property type="match status" value="1"/>
</dbReference>